<dbReference type="RefSeq" id="WP_268753464.1">
    <property type="nucleotide sequence ID" value="NZ_CP134501.1"/>
</dbReference>
<keyword evidence="2" id="KW-1185">Reference proteome</keyword>
<sequence length="40" mass="4474">MKQKALLPVTTLAMTFAFAVWRILSPLASTFQDIYNLTAT</sequence>
<dbReference type="EMBL" id="CP134501">
    <property type="protein sequence ID" value="WNF31535.1"/>
    <property type="molecule type" value="Genomic_DNA"/>
</dbReference>
<evidence type="ECO:0000313" key="2">
    <source>
        <dbReference type="Proteomes" id="UP001303701"/>
    </source>
</evidence>
<evidence type="ECO:0008006" key="3">
    <source>
        <dbReference type="Google" id="ProtNLM"/>
    </source>
</evidence>
<reference evidence="1 2" key="1">
    <citation type="submission" date="2023-09" db="EMBL/GenBank/DDBJ databases">
        <title>Different Types of Thermotolerant Ring-Cleaving Dioxygenases derived from Aeribacillus composti HB-1 applied for multiple aromatic hydrocarbons removal.</title>
        <authorList>
            <person name="Cao L."/>
            <person name="Li M."/>
            <person name="Ma T."/>
        </authorList>
    </citation>
    <scope>NUCLEOTIDE SEQUENCE [LARGE SCALE GENOMIC DNA]</scope>
    <source>
        <strain evidence="1 2">HB-1</strain>
    </source>
</reference>
<organism evidence="1 2">
    <name type="scientific">Aeribacillus composti</name>
    <dbReference type="NCBI Taxonomy" id="1868734"/>
    <lineage>
        <taxon>Bacteria</taxon>
        <taxon>Bacillati</taxon>
        <taxon>Bacillota</taxon>
        <taxon>Bacilli</taxon>
        <taxon>Bacillales</taxon>
        <taxon>Bacillaceae</taxon>
        <taxon>Aeribacillus</taxon>
    </lineage>
</organism>
<name>A0ABY9W5W1_9BACI</name>
<dbReference type="Proteomes" id="UP001303701">
    <property type="component" value="Chromosome"/>
</dbReference>
<accession>A0ABY9W5W1</accession>
<proteinExistence type="predicted"/>
<dbReference type="GeneID" id="301126194"/>
<evidence type="ECO:0000313" key="1">
    <source>
        <dbReference type="EMBL" id="WNF31535.1"/>
    </source>
</evidence>
<protein>
    <recommendedName>
        <fullName evidence="3">MFS transporter</fullName>
    </recommendedName>
</protein>
<gene>
    <name evidence="1" type="ORF">RI196_09440</name>
</gene>